<feature type="transmembrane region" description="Helical" evidence="5">
    <location>
        <begin position="262"/>
        <end position="279"/>
    </location>
</feature>
<dbReference type="Pfam" id="PF00939">
    <property type="entry name" value="Na_sulph_symp"/>
    <property type="match status" value="1"/>
</dbReference>
<feature type="transmembrane region" description="Helical" evidence="5">
    <location>
        <begin position="390"/>
        <end position="411"/>
    </location>
</feature>
<feature type="transmembrane region" description="Helical" evidence="5">
    <location>
        <begin position="351"/>
        <end position="378"/>
    </location>
</feature>
<feature type="transmembrane region" description="Helical" evidence="5">
    <location>
        <begin position="121"/>
        <end position="139"/>
    </location>
</feature>
<dbReference type="GO" id="GO:0005886">
    <property type="term" value="C:plasma membrane"/>
    <property type="evidence" value="ECO:0007669"/>
    <property type="project" value="TreeGrafter"/>
</dbReference>
<feature type="transmembrane region" description="Helical" evidence="5">
    <location>
        <begin position="12"/>
        <end position="30"/>
    </location>
</feature>
<dbReference type="Proteomes" id="UP000307517">
    <property type="component" value="Unassembled WGS sequence"/>
</dbReference>
<comment type="caution">
    <text evidence="6">The sequence shown here is derived from an EMBL/GenBank/DDBJ whole genome shotgun (WGS) entry which is preliminary data.</text>
</comment>
<accession>A0A508YH67</accession>
<reference evidence="7 8" key="1">
    <citation type="submission" date="2019-04" db="EMBL/GenBank/DDBJ databases">
        <title>Genome Announcement to Ensure Probiotic Safety of Lactobacillus rhamnosus UBLR-58.</title>
        <authorList>
            <person name="Sulthana A."/>
            <person name="Lakshmi S.G."/>
            <person name="Madempudi R.S."/>
        </authorList>
    </citation>
    <scope>NUCLEOTIDE SEQUENCE [LARGE SCALE GENOMIC DNA]</scope>
    <source>
        <strain evidence="7 8">UBLR-58</strain>
    </source>
</reference>
<dbReference type="Proteomes" id="UP000552935">
    <property type="component" value="Unassembled WGS sequence"/>
</dbReference>
<reference evidence="6 9" key="2">
    <citation type="submission" date="2020-07" db="EMBL/GenBank/DDBJ databases">
        <title>Organ Donor 1.</title>
        <authorList>
            <person name="Marsh A.J."/>
            <person name="Azcarate-Peril M.A."/>
        </authorList>
    </citation>
    <scope>NUCLEOTIDE SEQUENCE [LARGE SCALE GENOMIC DNA]</scope>
    <source>
        <strain evidence="6 9">AMC0712</strain>
    </source>
</reference>
<proteinExistence type="predicted"/>
<comment type="subcellular location">
    <subcellularLocation>
        <location evidence="1">Membrane</location>
        <topology evidence="1">Multi-pass membrane protein</topology>
    </subcellularLocation>
</comment>
<evidence type="ECO:0000256" key="1">
    <source>
        <dbReference type="ARBA" id="ARBA00004141"/>
    </source>
</evidence>
<sequence length="463" mass="49967">MKKVLNKQSIGFLIGIAVGLIVYLAPLSGINEKAQMDLALSLMTVVWWAFQIAQPAYIGGIYLMLLILTNVATPTQVFAGSWTKSIMWLVMGAYLIAGAVRESGLGERIAYAFIIKFVRSWTGIIVSIFALTFILALLIPHPWPRAFLIMSVMDVVATSAKMPQQDRAKLGLAVFAASCPLSGAFLTGDTSLNPLAIADSGKSVNFVQYFIYMGVPMIIAAIITMLLFLFLFKPTKKVTIDLDVLKAKQADQGAMTHKEIRVIVWLVIAIGLWLTSGITGIDVGWLTLIVALLMSLPVIGEVLTAKSWSGVPVNVLVFLTSAIAIGQVGDFTGMNKWIAQTILPSALPHNLYLLALVITVFAMIIHMFMGSVIAVMGITIPAIIAATSSLGVNPLAISLIVFSVVNLHYILPFHNLAILVGSDPETGGGYTQKDVMKLGIPLTAVMFIVALVEVFWFQLTGLL</sequence>
<evidence type="ECO:0000313" key="9">
    <source>
        <dbReference type="Proteomes" id="UP000552935"/>
    </source>
</evidence>
<keyword evidence="2 5" id="KW-0812">Transmembrane</keyword>
<protein>
    <submittedName>
        <fullName evidence="6">Anion permease</fullName>
    </submittedName>
    <submittedName>
        <fullName evidence="7">SLC13 family permease</fullName>
    </submittedName>
</protein>
<dbReference type="PANTHER" id="PTHR10283">
    <property type="entry name" value="SOLUTE CARRIER FAMILY 13 MEMBER"/>
    <property type="match status" value="1"/>
</dbReference>
<evidence type="ECO:0000256" key="4">
    <source>
        <dbReference type="ARBA" id="ARBA00023136"/>
    </source>
</evidence>
<keyword evidence="4 5" id="KW-0472">Membrane</keyword>
<dbReference type="AlphaFoldDB" id="A0A508YH67"/>
<feature type="transmembrane region" description="Helical" evidence="5">
    <location>
        <begin position="311"/>
        <end position="331"/>
    </location>
</feature>
<evidence type="ECO:0000256" key="5">
    <source>
        <dbReference type="SAM" id="Phobius"/>
    </source>
</evidence>
<keyword evidence="3 5" id="KW-1133">Transmembrane helix</keyword>
<evidence type="ECO:0000256" key="2">
    <source>
        <dbReference type="ARBA" id="ARBA00022692"/>
    </source>
</evidence>
<feature type="transmembrane region" description="Helical" evidence="5">
    <location>
        <begin position="206"/>
        <end position="232"/>
    </location>
</feature>
<dbReference type="EMBL" id="JACCKI010000001">
    <property type="protein sequence ID" value="NZA03540.1"/>
    <property type="molecule type" value="Genomic_DNA"/>
</dbReference>
<organism evidence="6 9">
    <name type="scientific">Lacticaseibacillus rhamnosus</name>
    <name type="common">Lactobacillus rhamnosus</name>
    <dbReference type="NCBI Taxonomy" id="47715"/>
    <lineage>
        <taxon>Bacteria</taxon>
        <taxon>Bacillati</taxon>
        <taxon>Bacillota</taxon>
        <taxon>Bacilli</taxon>
        <taxon>Lactobacillales</taxon>
        <taxon>Lactobacillaceae</taxon>
        <taxon>Lacticaseibacillus</taxon>
    </lineage>
</organism>
<evidence type="ECO:0000313" key="6">
    <source>
        <dbReference type="EMBL" id="NZA03540.1"/>
    </source>
</evidence>
<dbReference type="EMBL" id="SSHM01000001">
    <property type="protein sequence ID" value="THC79182.1"/>
    <property type="molecule type" value="Genomic_DNA"/>
</dbReference>
<evidence type="ECO:0000256" key="3">
    <source>
        <dbReference type="ARBA" id="ARBA00022989"/>
    </source>
</evidence>
<feature type="transmembrane region" description="Helical" evidence="5">
    <location>
        <begin position="285"/>
        <end position="304"/>
    </location>
</feature>
<gene>
    <name evidence="7" type="ORF">E6L36_01370</name>
    <name evidence="6" type="ORF">H0N82_00040</name>
</gene>
<dbReference type="InterPro" id="IPR001898">
    <property type="entry name" value="SLC13A/DASS"/>
</dbReference>
<dbReference type="GO" id="GO:0022857">
    <property type="term" value="F:transmembrane transporter activity"/>
    <property type="evidence" value="ECO:0007669"/>
    <property type="project" value="InterPro"/>
</dbReference>
<dbReference type="RefSeq" id="WP_005690892.1">
    <property type="nucleotide sequence ID" value="NZ_BSWG01000040.1"/>
</dbReference>
<name>A0A508YH67_LACRH</name>
<evidence type="ECO:0000313" key="8">
    <source>
        <dbReference type="Proteomes" id="UP000307517"/>
    </source>
</evidence>
<evidence type="ECO:0000313" key="7">
    <source>
        <dbReference type="EMBL" id="THC79182.1"/>
    </source>
</evidence>
<feature type="transmembrane region" description="Helical" evidence="5">
    <location>
        <begin position="438"/>
        <end position="457"/>
    </location>
</feature>